<dbReference type="SUPFAM" id="SSF54695">
    <property type="entry name" value="POZ domain"/>
    <property type="match status" value="1"/>
</dbReference>
<dbReference type="PROSITE" id="PS50097">
    <property type="entry name" value="BTB"/>
    <property type="match status" value="1"/>
</dbReference>
<evidence type="ECO:0000313" key="6">
    <source>
        <dbReference type="EMBL" id="KAJ3426345.1"/>
    </source>
</evidence>
<dbReference type="Gene3D" id="3.30.710.10">
    <property type="entry name" value="Potassium Channel Kv1.1, Chain A"/>
    <property type="match status" value="1"/>
</dbReference>
<dbReference type="Pfam" id="PF12796">
    <property type="entry name" value="Ank_2"/>
    <property type="match status" value="2"/>
</dbReference>
<dbReference type="SMART" id="SM00225">
    <property type="entry name" value="BTB"/>
    <property type="match status" value="1"/>
</dbReference>
<evidence type="ECO:0000256" key="2">
    <source>
        <dbReference type="ARBA" id="ARBA00023043"/>
    </source>
</evidence>
<sequence>MFKTTDESATIFKSSSTIDLQSYCDLTEFGFETGLKKNVGVNNQEKEKEKEKERERGGEKQEEIETYKESESCSKIKNFSSKKNKLPKNSQKFKFSQENQKLFESIKNNEVEQVRKYLKTGTHPFVENHKGHTGLYLSSKSGNLDLTKIFLSYETSNTINGKRSFESFLSAVRKGNLRVIELFLLEHLNPNQKTIDGDTALHVATKTGNLQVVFLLIEYGSYISSLDRDKRTPLMVAAKYGRYEILQLFLNSNVDLERKDKNGCNALYLSCESGNVKIAQELILAGARMNTKSDKGNFPLYLAAHQGNNLLAQLLLTSGAYVDQTYEGWTPLLIACQNGSLEIVKTLLDHQASIHYCDPKDGFSAIFIAIENRHSNIFLELFNRKADLHSVNFYSETPIHIACQVGDLEIIKIMIENNVDFDIQDENEMTPLMVAAENDHEEAVKLLLDHGAKIIENDEFQIIDVESFSIQKLLKSYEQICFDFLQLFNRQEFCDYFLNTNYNEKIGLHKEMIICRLGNSINKSSISSSSSTTTTTSRSNNNNNKNTNDNDDDDDADFNEILKTLKCFKIKQLKHFLSWVYSGLIKNKEQKVSIKEISKLLKLNWKSKTGKVSFVNDLKNLYNSDRSKDFILKLNNDSIVKAHKFVLAARSEMFRGLFLSVKEINQVTDQTEKSQQSLSALVQYFYSDQLPLNFSEKNLDQLFDAVDYYQLSTDSSLNYLIEN</sequence>
<feature type="repeat" description="ANK" evidence="3">
    <location>
        <begin position="229"/>
        <end position="261"/>
    </location>
</feature>
<name>A0AAV7YCT0_9EUKA</name>
<accession>A0AAV7YCT0</accession>
<dbReference type="Pfam" id="PF00651">
    <property type="entry name" value="BTB"/>
    <property type="match status" value="1"/>
</dbReference>
<dbReference type="InterPro" id="IPR036770">
    <property type="entry name" value="Ankyrin_rpt-contain_sf"/>
</dbReference>
<dbReference type="EMBL" id="JANTQA010000070">
    <property type="protein sequence ID" value="KAJ3426345.1"/>
    <property type="molecule type" value="Genomic_DNA"/>
</dbReference>
<evidence type="ECO:0000256" key="1">
    <source>
        <dbReference type="ARBA" id="ARBA00022737"/>
    </source>
</evidence>
<dbReference type="CDD" id="cd18186">
    <property type="entry name" value="BTB_POZ_ZBTB_KLHL-like"/>
    <property type="match status" value="1"/>
</dbReference>
<reference evidence="6" key="1">
    <citation type="submission" date="2022-08" db="EMBL/GenBank/DDBJ databases">
        <title>Novel sulphate-reducing endosymbionts in the free-living metamonad Anaeramoeba.</title>
        <authorList>
            <person name="Jerlstrom-Hultqvist J."/>
            <person name="Cepicka I."/>
            <person name="Gallot-Lavallee L."/>
            <person name="Salas-Leiva D."/>
            <person name="Curtis B.A."/>
            <person name="Zahonova K."/>
            <person name="Pipaliya S."/>
            <person name="Dacks J."/>
            <person name="Roger A.J."/>
        </authorList>
    </citation>
    <scope>NUCLEOTIDE SEQUENCE</scope>
    <source>
        <strain evidence="6">Busselton2</strain>
    </source>
</reference>
<proteinExistence type="predicted"/>
<feature type="repeat" description="ANK" evidence="3">
    <location>
        <begin position="327"/>
        <end position="359"/>
    </location>
</feature>
<keyword evidence="2 3" id="KW-0040">ANK repeat</keyword>
<feature type="compositionally biased region" description="Low complexity" evidence="4">
    <location>
        <begin position="524"/>
        <end position="547"/>
    </location>
</feature>
<keyword evidence="1" id="KW-0677">Repeat</keyword>
<dbReference type="PRINTS" id="PR01415">
    <property type="entry name" value="ANKYRIN"/>
</dbReference>
<dbReference type="Gene3D" id="1.25.40.20">
    <property type="entry name" value="Ankyrin repeat-containing domain"/>
    <property type="match status" value="1"/>
</dbReference>
<evidence type="ECO:0000256" key="4">
    <source>
        <dbReference type="SAM" id="MobiDB-lite"/>
    </source>
</evidence>
<dbReference type="PROSITE" id="PS50088">
    <property type="entry name" value="ANK_REPEAT"/>
    <property type="match status" value="7"/>
</dbReference>
<feature type="repeat" description="ANK" evidence="3">
    <location>
        <begin position="196"/>
        <end position="228"/>
    </location>
</feature>
<feature type="repeat" description="ANK" evidence="3">
    <location>
        <begin position="262"/>
        <end position="294"/>
    </location>
</feature>
<feature type="repeat" description="ANK" evidence="3">
    <location>
        <begin position="427"/>
        <end position="459"/>
    </location>
</feature>
<dbReference type="InterPro" id="IPR011333">
    <property type="entry name" value="SKP1/BTB/POZ_sf"/>
</dbReference>
<feature type="compositionally biased region" description="Basic and acidic residues" evidence="4">
    <location>
        <begin position="44"/>
        <end position="65"/>
    </location>
</feature>
<dbReference type="InterPro" id="IPR000210">
    <property type="entry name" value="BTB/POZ_dom"/>
</dbReference>
<dbReference type="AlphaFoldDB" id="A0AAV7YCT0"/>
<comment type="caution">
    <text evidence="6">The sequence shown here is derived from an EMBL/GenBank/DDBJ whole genome shotgun (WGS) entry which is preliminary data.</text>
</comment>
<dbReference type="SMART" id="SM00248">
    <property type="entry name" value="ANK"/>
    <property type="match status" value="10"/>
</dbReference>
<feature type="repeat" description="ANK" evidence="3">
    <location>
        <begin position="295"/>
        <end position="327"/>
    </location>
</feature>
<dbReference type="PROSITE" id="PS50297">
    <property type="entry name" value="ANK_REP_REGION"/>
    <property type="match status" value="7"/>
</dbReference>
<dbReference type="Proteomes" id="UP001146793">
    <property type="component" value="Unassembled WGS sequence"/>
</dbReference>
<evidence type="ECO:0000259" key="5">
    <source>
        <dbReference type="PROSITE" id="PS50097"/>
    </source>
</evidence>
<dbReference type="PANTHER" id="PTHR24171">
    <property type="entry name" value="ANKYRIN REPEAT DOMAIN-CONTAINING PROTEIN 39-RELATED"/>
    <property type="match status" value="1"/>
</dbReference>
<evidence type="ECO:0000256" key="3">
    <source>
        <dbReference type="PROSITE-ProRule" id="PRU00023"/>
    </source>
</evidence>
<dbReference type="Pfam" id="PF00023">
    <property type="entry name" value="Ank"/>
    <property type="match status" value="2"/>
</dbReference>
<feature type="repeat" description="ANK" evidence="3">
    <location>
        <begin position="394"/>
        <end position="426"/>
    </location>
</feature>
<feature type="domain" description="BTB" evidence="5">
    <location>
        <begin position="628"/>
        <end position="694"/>
    </location>
</feature>
<protein>
    <submittedName>
        <fullName evidence="6">No mechanoreceptor potential c isoform d-related</fullName>
    </submittedName>
</protein>
<organism evidence="6 7">
    <name type="scientific">Anaeramoeba flamelloides</name>
    <dbReference type="NCBI Taxonomy" id="1746091"/>
    <lineage>
        <taxon>Eukaryota</taxon>
        <taxon>Metamonada</taxon>
        <taxon>Anaeramoebidae</taxon>
        <taxon>Anaeramoeba</taxon>
    </lineage>
</organism>
<gene>
    <name evidence="6" type="ORF">M0812_28799</name>
</gene>
<dbReference type="InterPro" id="IPR002110">
    <property type="entry name" value="Ankyrin_rpt"/>
</dbReference>
<feature type="region of interest" description="Disordered" evidence="4">
    <location>
        <begin position="524"/>
        <end position="553"/>
    </location>
</feature>
<feature type="region of interest" description="Disordered" evidence="4">
    <location>
        <begin position="37"/>
        <end position="65"/>
    </location>
</feature>
<dbReference type="SUPFAM" id="SSF48403">
    <property type="entry name" value="Ankyrin repeat"/>
    <property type="match status" value="1"/>
</dbReference>
<evidence type="ECO:0000313" key="7">
    <source>
        <dbReference type="Proteomes" id="UP001146793"/>
    </source>
</evidence>